<dbReference type="Gene3D" id="3.20.20.70">
    <property type="entry name" value="Aldolase class I"/>
    <property type="match status" value="1"/>
</dbReference>
<dbReference type="EMBL" id="BMDZ01000089">
    <property type="protein sequence ID" value="GGB59815.1"/>
    <property type="molecule type" value="Genomic_DNA"/>
</dbReference>
<accession>A0ABQ1J4C6</accession>
<keyword evidence="5" id="KW-0288">FMN</keyword>
<dbReference type="PANTHER" id="PTHR42747">
    <property type="entry name" value="NITRONATE MONOOXYGENASE-RELATED"/>
    <property type="match status" value="1"/>
</dbReference>
<keyword evidence="4" id="KW-0285">Flavoprotein</keyword>
<dbReference type="InterPro" id="IPR004136">
    <property type="entry name" value="NMO"/>
</dbReference>
<dbReference type="Pfam" id="PF03060">
    <property type="entry name" value="NMO"/>
    <property type="match status" value="1"/>
</dbReference>
<reference evidence="11" key="1">
    <citation type="journal article" date="2019" name="Int. J. Syst. Evol. Microbiol.">
        <title>The Global Catalogue of Microorganisms (GCM) 10K type strain sequencing project: providing services to taxonomists for standard genome sequencing and annotation.</title>
        <authorList>
            <consortium name="The Broad Institute Genomics Platform"/>
            <consortium name="The Broad Institute Genome Sequencing Center for Infectious Disease"/>
            <person name="Wu L."/>
            <person name="Ma J."/>
        </authorList>
    </citation>
    <scope>NUCLEOTIDE SEQUENCE [LARGE SCALE GENOMIC DNA]</scope>
    <source>
        <strain evidence="11">CGMCC 1.10188</strain>
    </source>
</reference>
<name>A0ABQ1J4C6_9PROT</name>
<comment type="caution">
    <text evidence="10">The sequence shown here is derived from an EMBL/GenBank/DDBJ whole genome shotgun (WGS) entry which is preliminary data.</text>
</comment>
<sequence>MTTPPNAIVDTALTRRFGLTLPVIQAPMAGGPTTAELVAGASNAGVLGALGAAYTPAQDLPAAIRAIRALTDRPFAVNLFFHQGRTATAPEIAAARAALAPLAARVGADLPDDVSDAAPPLGPQIQAVLNEAPAALSFTMGLPPAGLVEEARRRGIALIGTATTADEVRRLIAAGIDMICIQGAEAGGHSGMFSADGPPPSQSWASLIEAMAPEAEAAGVTLIVAGGIMTGRGVAAALALGAAGAQLGTAFMATAEAGTRPGHRQLLQTSARAGGAMTVLTRSYTGRYARKLLSAGEAIPPEPTALAAFPAQHGLTKPIRAAADAAGVPEAQAYWAGAGAGLVRPDGIAVAELVAALGREMRAALARMPGAR</sequence>
<evidence type="ECO:0000256" key="5">
    <source>
        <dbReference type="ARBA" id="ARBA00022643"/>
    </source>
</evidence>
<dbReference type="Proteomes" id="UP000603352">
    <property type="component" value="Unassembled WGS sequence"/>
</dbReference>
<organism evidence="10 11">
    <name type="scientific">Tistrella bauzanensis</name>
    <dbReference type="NCBI Taxonomy" id="657419"/>
    <lineage>
        <taxon>Bacteria</taxon>
        <taxon>Pseudomonadati</taxon>
        <taxon>Pseudomonadota</taxon>
        <taxon>Alphaproteobacteria</taxon>
        <taxon>Geminicoccales</taxon>
        <taxon>Geminicoccaceae</taxon>
        <taxon>Tistrella</taxon>
    </lineage>
</organism>
<evidence type="ECO:0000313" key="11">
    <source>
        <dbReference type="Proteomes" id="UP000603352"/>
    </source>
</evidence>
<evidence type="ECO:0000313" key="10">
    <source>
        <dbReference type="EMBL" id="GGB59815.1"/>
    </source>
</evidence>
<keyword evidence="11" id="KW-1185">Reference proteome</keyword>
<keyword evidence="7" id="KW-0503">Monooxygenase</keyword>
<evidence type="ECO:0000256" key="4">
    <source>
        <dbReference type="ARBA" id="ARBA00022630"/>
    </source>
</evidence>
<evidence type="ECO:0000256" key="9">
    <source>
        <dbReference type="ARBA" id="ARBA00049401"/>
    </source>
</evidence>
<comment type="similarity">
    <text evidence="2">Belongs to the nitronate monooxygenase family. NMO class I subfamily.</text>
</comment>
<dbReference type="CDD" id="cd04730">
    <property type="entry name" value="NPD_like"/>
    <property type="match status" value="1"/>
</dbReference>
<keyword evidence="6" id="KW-0560">Oxidoreductase</keyword>
<evidence type="ECO:0000256" key="6">
    <source>
        <dbReference type="ARBA" id="ARBA00023002"/>
    </source>
</evidence>
<comment type="catalytic activity">
    <reaction evidence="9">
        <text>3 propionate 3-nitronate + 3 O2 + H2O = 3 3-oxopropanoate + 2 nitrate + nitrite + H2O2 + 3 H(+)</text>
        <dbReference type="Rhea" id="RHEA:57332"/>
        <dbReference type="ChEBI" id="CHEBI:15377"/>
        <dbReference type="ChEBI" id="CHEBI:15378"/>
        <dbReference type="ChEBI" id="CHEBI:15379"/>
        <dbReference type="ChEBI" id="CHEBI:16240"/>
        <dbReference type="ChEBI" id="CHEBI:16301"/>
        <dbReference type="ChEBI" id="CHEBI:17632"/>
        <dbReference type="ChEBI" id="CHEBI:33190"/>
        <dbReference type="ChEBI" id="CHEBI:136067"/>
    </reaction>
</comment>
<gene>
    <name evidence="10" type="ORF">GCM10011505_45710</name>
</gene>
<dbReference type="PANTHER" id="PTHR42747:SF3">
    <property type="entry name" value="NITRONATE MONOOXYGENASE-RELATED"/>
    <property type="match status" value="1"/>
</dbReference>
<dbReference type="SUPFAM" id="SSF51412">
    <property type="entry name" value="Inosine monophosphate dehydrogenase (IMPDH)"/>
    <property type="match status" value="1"/>
</dbReference>
<keyword evidence="3" id="KW-0216">Detoxification</keyword>
<dbReference type="RefSeq" id="WP_188582316.1">
    <property type="nucleotide sequence ID" value="NZ_BMDZ01000089.1"/>
</dbReference>
<proteinExistence type="inferred from homology"/>
<evidence type="ECO:0000256" key="3">
    <source>
        <dbReference type="ARBA" id="ARBA00022575"/>
    </source>
</evidence>
<protein>
    <recommendedName>
        <fullName evidence="8">Propionate 3-nitronate monooxygenase</fullName>
    </recommendedName>
</protein>
<dbReference type="InterPro" id="IPR013785">
    <property type="entry name" value="Aldolase_TIM"/>
</dbReference>
<comment type="cofactor">
    <cofactor evidence="1">
        <name>FMN</name>
        <dbReference type="ChEBI" id="CHEBI:58210"/>
    </cofactor>
</comment>
<evidence type="ECO:0000256" key="1">
    <source>
        <dbReference type="ARBA" id="ARBA00001917"/>
    </source>
</evidence>
<evidence type="ECO:0000256" key="8">
    <source>
        <dbReference type="ARBA" id="ARBA00031155"/>
    </source>
</evidence>
<evidence type="ECO:0000256" key="7">
    <source>
        <dbReference type="ARBA" id="ARBA00023033"/>
    </source>
</evidence>
<evidence type="ECO:0000256" key="2">
    <source>
        <dbReference type="ARBA" id="ARBA00009881"/>
    </source>
</evidence>